<dbReference type="AlphaFoldDB" id="A0A645B2R7"/>
<proteinExistence type="predicted"/>
<name>A0A645B2R7_9ZZZZ</name>
<sequence length="70" mass="8146">MNNNKVIATIDISRPSGRKIVRELQNKRAVKLQYPLPEGKNYTLEEVYEKGLDKLSEHYGVDMRQLKSEL</sequence>
<evidence type="ECO:0000313" key="1">
    <source>
        <dbReference type="EMBL" id="MPM59742.1"/>
    </source>
</evidence>
<gene>
    <name evidence="1" type="ORF">SDC9_106588</name>
</gene>
<dbReference type="EMBL" id="VSSQ01017437">
    <property type="protein sequence ID" value="MPM59742.1"/>
    <property type="molecule type" value="Genomic_DNA"/>
</dbReference>
<comment type="caution">
    <text evidence="1">The sequence shown here is derived from an EMBL/GenBank/DDBJ whole genome shotgun (WGS) entry which is preliminary data.</text>
</comment>
<accession>A0A645B2R7</accession>
<organism evidence="1">
    <name type="scientific">bioreactor metagenome</name>
    <dbReference type="NCBI Taxonomy" id="1076179"/>
    <lineage>
        <taxon>unclassified sequences</taxon>
        <taxon>metagenomes</taxon>
        <taxon>ecological metagenomes</taxon>
    </lineage>
</organism>
<reference evidence="1" key="1">
    <citation type="submission" date="2019-08" db="EMBL/GenBank/DDBJ databases">
        <authorList>
            <person name="Kucharzyk K."/>
            <person name="Murdoch R.W."/>
            <person name="Higgins S."/>
            <person name="Loffler F."/>
        </authorList>
    </citation>
    <scope>NUCLEOTIDE SEQUENCE</scope>
</reference>
<protein>
    <submittedName>
        <fullName evidence="1">Uncharacterized protein</fullName>
    </submittedName>
</protein>